<proteinExistence type="predicted"/>
<comment type="subcellular location">
    <subcellularLocation>
        <location evidence="1">Cell membrane</location>
    </subcellularLocation>
</comment>
<evidence type="ECO:0000256" key="5">
    <source>
        <dbReference type="SAM" id="SignalP"/>
    </source>
</evidence>
<sequence length="1222" mass="132829">MSRGHLAFLLLFIVGGACALAACPPSLPSGTIKWSTRSDWNQLNGDATISAGTTAVLDSSPQNSLGVIHVNGVLYILDATLSIVTQGIVVGTNGTLYIGTKDCPVTKKVTITLVGGKALGTDPYDSTDFGVKGLVSMMGGTVQMFGYTAGPSWTRLTSNAMNSSSSLQLQDAVQWRTGDTILIASTDFTEVKGKFPDQHETIVIQGVSSDGKTVTLSTPLSFTHWGQGYQRAEVGRDFLLTKRIVIQGDNASDSNSQGGHIMLRYGYHIVQAVELTRMGQSGVMGRYPLHFHLARFMFGMNVVRCVSVHETHGITLQDNIGYNTFGHCWFLEDGGEHGNQFIRNWGARIQNMAQPLLVSDSQASAFWVSNPNNTFIDNVASGSFIGFWFVMPVKPLRKSAVFWPDPKVMSPQRTSLPPNGFHGKVIHTIYQDGVQCSGFEADDAGNIGSGSWQPTTGPPFSDNMKIPLVLSDMIVYKIRGSAIWSSGCAPATWKNIVVADFGRGIDVINGQAAVNWTFIGRSDNKGLPNTKQGISVPDPNGGITPIGGVTHYDVGNGLTVVDSTFINFTDPNVPYGAWSGSGNGPGWDSPPGWMALNSTLINSEVVAFPSWFNTYTFHADGILDDGTMTGVKGGAFILGAMPGFGKMPECTYKDSWPGYQCNWFKYGLSHMVVSADVNVSPWIPEKSDPTQYQMDYVGGKVIVNLFSNWIVGFVPMGTPITNYVYTAFMNGGHYEIVNFNTTGSIFQSFGSLTLTMGQCTKANGWVIFSIAYPKGTTLTVVTSYNTANTPAVQHKQVNAYEDLSWNTYYYDSSLEKLYILLSSDTEQQYGYRGGGDYYYKSPYSQGQKTMVTASCGTNCRRSGKATIAPQPAALPKAVRHDFFRADLLGPKDAAGTAFFQLYPSYRNLAPRLAYQLYHNLRGLDYNFCLAVNNECVSELLREKILGVSFVIPLTRRLWEMVNAGGLQLMATSSVTGDILLSGEVKMQDTDGKTWAPADSSAVPACKPSYETIPVYNGSSLVGLYGDSIIIKNDTSSPMCDGQSLTFINSNYNSFGFTDMASKLPDRFVSVEFFAKSTAPDTTIILQVTSQGYWGSANNPQLIQSYSPNYFVDDEWTFVRLPTAGFNFNNSFHRLSFGPAVDNEFDVYGQNYFNLSLSQVRFSTVPAQLYAGTAKEIAYTYASPATSGVQQTSTLVQEGLKANRASSVEALSLCVIFAALALI</sequence>
<keyword evidence="2" id="KW-0472">Membrane</keyword>
<organism evidence="7 8">
    <name type="scientific">Planoprotostelium fungivorum</name>
    <dbReference type="NCBI Taxonomy" id="1890364"/>
    <lineage>
        <taxon>Eukaryota</taxon>
        <taxon>Amoebozoa</taxon>
        <taxon>Evosea</taxon>
        <taxon>Variosea</taxon>
        <taxon>Cavosteliida</taxon>
        <taxon>Cavosteliaceae</taxon>
        <taxon>Planoprotostelium</taxon>
    </lineage>
</organism>
<dbReference type="Pfam" id="PF24606">
    <property type="entry name" value="CEMIP_beta-hel"/>
    <property type="match status" value="1"/>
</dbReference>
<dbReference type="PROSITE" id="PS51484">
    <property type="entry name" value="G8"/>
    <property type="match status" value="1"/>
</dbReference>
<dbReference type="InParanoid" id="A0A2P6NIT9"/>
<dbReference type="SMART" id="SM01225">
    <property type="entry name" value="G8"/>
    <property type="match status" value="1"/>
</dbReference>
<dbReference type="InterPro" id="IPR019316">
    <property type="entry name" value="G8_domain"/>
</dbReference>
<dbReference type="EMBL" id="MDYQ01000074">
    <property type="protein sequence ID" value="PRP83870.1"/>
    <property type="molecule type" value="Genomic_DNA"/>
</dbReference>
<dbReference type="PANTHER" id="PTHR46769">
    <property type="entry name" value="POLYCYSTIC KIDNEY AND HEPATIC DISEASE 1 (AUTOSOMAL RECESSIVE)-LIKE 1"/>
    <property type="match status" value="1"/>
</dbReference>
<dbReference type="GO" id="GO:0005886">
    <property type="term" value="C:plasma membrane"/>
    <property type="evidence" value="ECO:0007669"/>
    <property type="project" value="UniProtKB-SubCell"/>
</dbReference>
<dbReference type="InterPro" id="IPR052387">
    <property type="entry name" value="Fibrocystin"/>
</dbReference>
<gene>
    <name evidence="7" type="ORF">PROFUN_08901</name>
</gene>
<comment type="caution">
    <text evidence="7">The sequence shown here is derived from an EMBL/GenBank/DDBJ whole genome shotgun (WGS) entry which is preliminary data.</text>
</comment>
<keyword evidence="3 5" id="KW-0732">Signal</keyword>
<evidence type="ECO:0000256" key="1">
    <source>
        <dbReference type="ARBA" id="ARBA00004236"/>
    </source>
</evidence>
<accession>A0A2P6NIT9</accession>
<dbReference type="Pfam" id="PF10162">
    <property type="entry name" value="G8"/>
    <property type="match status" value="1"/>
</dbReference>
<dbReference type="AlphaFoldDB" id="A0A2P6NIT9"/>
<keyword evidence="4" id="KW-0325">Glycoprotein</keyword>
<dbReference type="PROSITE" id="PS51257">
    <property type="entry name" value="PROKAR_LIPOPROTEIN"/>
    <property type="match status" value="1"/>
</dbReference>
<protein>
    <recommendedName>
        <fullName evidence="6">G8 domain-containing protein</fullName>
    </recommendedName>
</protein>
<reference evidence="7 8" key="1">
    <citation type="journal article" date="2018" name="Genome Biol. Evol.">
        <title>Multiple Roots of Fruiting Body Formation in Amoebozoa.</title>
        <authorList>
            <person name="Hillmann F."/>
            <person name="Forbes G."/>
            <person name="Novohradska S."/>
            <person name="Ferling I."/>
            <person name="Riege K."/>
            <person name="Groth M."/>
            <person name="Westermann M."/>
            <person name="Marz M."/>
            <person name="Spaller T."/>
            <person name="Winckler T."/>
            <person name="Schaap P."/>
            <person name="Glockner G."/>
        </authorList>
    </citation>
    <scope>NUCLEOTIDE SEQUENCE [LARGE SCALE GENOMIC DNA]</scope>
    <source>
        <strain evidence="7 8">Jena</strain>
    </source>
</reference>
<dbReference type="OrthoDB" id="14714at2759"/>
<keyword evidence="8" id="KW-1185">Reference proteome</keyword>
<evidence type="ECO:0000256" key="4">
    <source>
        <dbReference type="ARBA" id="ARBA00023180"/>
    </source>
</evidence>
<keyword evidence="2" id="KW-1003">Cell membrane</keyword>
<evidence type="ECO:0000259" key="6">
    <source>
        <dbReference type="PROSITE" id="PS51484"/>
    </source>
</evidence>
<feature type="signal peptide" evidence="5">
    <location>
        <begin position="1"/>
        <end position="19"/>
    </location>
</feature>
<name>A0A2P6NIT9_9EUKA</name>
<dbReference type="InterPro" id="IPR055401">
    <property type="entry name" value="CEMIP_beta-hel_dom"/>
</dbReference>
<feature type="chain" id="PRO_5015171877" description="G8 domain-containing protein" evidence="5">
    <location>
        <begin position="20"/>
        <end position="1222"/>
    </location>
</feature>
<feature type="domain" description="G8" evidence="6">
    <location>
        <begin position="38"/>
        <end position="158"/>
    </location>
</feature>
<evidence type="ECO:0000256" key="2">
    <source>
        <dbReference type="ARBA" id="ARBA00022475"/>
    </source>
</evidence>
<dbReference type="InterPro" id="IPR011050">
    <property type="entry name" value="Pectin_lyase_fold/virulence"/>
</dbReference>
<evidence type="ECO:0000256" key="3">
    <source>
        <dbReference type="ARBA" id="ARBA00022729"/>
    </source>
</evidence>
<dbReference type="Proteomes" id="UP000241769">
    <property type="component" value="Unassembled WGS sequence"/>
</dbReference>
<dbReference type="PANTHER" id="PTHR46769:SF2">
    <property type="entry name" value="FIBROCYSTIN-L ISOFORM 2 PRECURSOR-RELATED"/>
    <property type="match status" value="1"/>
</dbReference>
<evidence type="ECO:0000313" key="7">
    <source>
        <dbReference type="EMBL" id="PRP83870.1"/>
    </source>
</evidence>
<evidence type="ECO:0000313" key="8">
    <source>
        <dbReference type="Proteomes" id="UP000241769"/>
    </source>
</evidence>
<dbReference type="SUPFAM" id="SSF51126">
    <property type="entry name" value="Pectin lyase-like"/>
    <property type="match status" value="1"/>
</dbReference>